<dbReference type="GO" id="GO:0016042">
    <property type="term" value="P:lipid catabolic process"/>
    <property type="evidence" value="ECO:0007669"/>
    <property type="project" value="InterPro"/>
</dbReference>
<dbReference type="InterPro" id="IPR029058">
    <property type="entry name" value="AB_hydrolase_fold"/>
</dbReference>
<proteinExistence type="predicted"/>
<evidence type="ECO:0000259" key="1">
    <source>
        <dbReference type="Pfam" id="PF00561"/>
    </source>
</evidence>
<feature type="domain" description="AB hydrolase-1" evidence="1">
    <location>
        <begin position="104"/>
        <end position="229"/>
    </location>
</feature>
<dbReference type="Gene3D" id="3.40.50.1820">
    <property type="entry name" value="alpha/beta hydrolase"/>
    <property type="match status" value="1"/>
</dbReference>
<dbReference type="AlphaFoldDB" id="H5TXK5"/>
<evidence type="ECO:0000313" key="2">
    <source>
        <dbReference type="EMBL" id="GAB38213.1"/>
    </source>
</evidence>
<dbReference type="Pfam" id="PF00561">
    <property type="entry name" value="Abhydrolase_1"/>
    <property type="match status" value="1"/>
</dbReference>
<dbReference type="InterPro" id="IPR000073">
    <property type="entry name" value="AB_hydrolase_1"/>
</dbReference>
<dbReference type="PANTHER" id="PTHR32015">
    <property type="entry name" value="FASTING INDUCED LIPASE"/>
    <property type="match status" value="1"/>
</dbReference>
<dbReference type="eggNOG" id="COG1075">
    <property type="taxonomic scope" value="Bacteria"/>
</dbReference>
<accession>H5TXK5</accession>
<dbReference type="PANTHER" id="PTHR32015:SF1">
    <property type="entry name" value="LIPASE"/>
    <property type="match status" value="1"/>
</dbReference>
<evidence type="ECO:0000313" key="3">
    <source>
        <dbReference type="Proteomes" id="UP000005845"/>
    </source>
</evidence>
<gene>
    <name evidence="2" type="primary">lip</name>
    <name evidence="2" type="ORF">GOSPT_034_00810</name>
</gene>
<protein>
    <submittedName>
        <fullName evidence="2">Triacylglycerol lipase</fullName>
    </submittedName>
</protein>
<dbReference type="InterPro" id="IPR002918">
    <property type="entry name" value="Lipase_EstA/Esterase_EstB"/>
</dbReference>
<organism evidence="2 3">
    <name type="scientific">Gordonia sputi NBRC 100414</name>
    <dbReference type="NCBI Taxonomy" id="1089453"/>
    <lineage>
        <taxon>Bacteria</taxon>
        <taxon>Bacillati</taxon>
        <taxon>Actinomycetota</taxon>
        <taxon>Actinomycetes</taxon>
        <taxon>Mycobacteriales</taxon>
        <taxon>Gordoniaceae</taxon>
        <taxon>Gordonia</taxon>
    </lineage>
</organism>
<name>H5TXK5_9ACTN</name>
<comment type="caution">
    <text evidence="2">The sequence shown here is derived from an EMBL/GenBank/DDBJ whole genome shotgun (WGS) entry which is preliminary data.</text>
</comment>
<dbReference type="EMBL" id="BAFC01000034">
    <property type="protein sequence ID" value="GAB38213.1"/>
    <property type="molecule type" value="Genomic_DNA"/>
</dbReference>
<sequence length="358" mass="37142">MLNLEFQIKLSQFTGEAVRNRLRSRLIRSRRIGSTVVTAVSAALLAAALLAPTADAATSVGADPVDSGPVQSNFRAAARFSNPEANPPGANNWACRPSAAHPRPVVLVHGTWESAYQTWAGFAPVLARHGFCVFAPNLGILSASDGGGIPARQHGGEYGAGHVDESSAQLGAFVDRVLRATGARQVDLVGHSQGGVIARGYLKFHGGADVSNPQRNKVSHVVTMVATNHGTTMNGLVGLENDLQAVGIDVSSEVGAASGPAGADQQVGSAFITRLNRGGDTLPGIGYTVLTTIYDEVSTPYTATFLTAGPGARVENTVIQNGCAGDHTEHTDFTYSPRAQSLTLRGLGADVPVVCVAR</sequence>
<dbReference type="SUPFAM" id="SSF53474">
    <property type="entry name" value="alpha/beta-Hydrolases"/>
    <property type="match status" value="1"/>
</dbReference>
<keyword evidence="3" id="KW-1185">Reference proteome</keyword>
<reference evidence="2 3" key="1">
    <citation type="submission" date="2012-02" db="EMBL/GenBank/DDBJ databases">
        <title>Whole genome shotgun sequence of Gordonia sputi NBRC 100414.</title>
        <authorList>
            <person name="Yoshida I."/>
            <person name="Hosoyama A."/>
            <person name="Tsuchikane K."/>
            <person name="Katsumata H."/>
            <person name="Yamazaki S."/>
            <person name="Fujita N."/>
        </authorList>
    </citation>
    <scope>NUCLEOTIDE SEQUENCE [LARGE SCALE GENOMIC DNA]</scope>
    <source>
        <strain evidence="2 3">NBRC 100414</strain>
    </source>
</reference>
<dbReference type="Proteomes" id="UP000005845">
    <property type="component" value="Unassembled WGS sequence"/>
</dbReference>
<dbReference type="GO" id="GO:0016298">
    <property type="term" value="F:lipase activity"/>
    <property type="evidence" value="ECO:0007669"/>
    <property type="project" value="TreeGrafter"/>
</dbReference>